<comment type="caution">
    <text evidence="2">The sequence shown here is derived from an EMBL/GenBank/DDBJ whole genome shotgun (WGS) entry which is preliminary data.</text>
</comment>
<name>A0ABQ3NP56_STRVG</name>
<feature type="domain" description="CHAT" evidence="1">
    <location>
        <begin position="780"/>
        <end position="1124"/>
    </location>
</feature>
<dbReference type="PANTHER" id="PTHR10098">
    <property type="entry name" value="RAPSYN-RELATED"/>
    <property type="match status" value="1"/>
</dbReference>
<accession>A0ABQ3NP56</accession>
<reference evidence="3" key="1">
    <citation type="submission" date="2020-09" db="EMBL/GenBank/DDBJ databases">
        <title>Whole genome shotgun sequence of Streptomyces cinnamonensis NBRC 15873.</title>
        <authorList>
            <person name="Komaki H."/>
            <person name="Tamura T."/>
        </authorList>
    </citation>
    <scope>NUCLEOTIDE SEQUENCE [LARGE SCALE GENOMIC DNA]</scope>
    <source>
        <strain evidence="3">NBRC 15873</strain>
    </source>
</reference>
<keyword evidence="3" id="KW-1185">Reference proteome</keyword>
<dbReference type="EMBL" id="BNDV01000008">
    <property type="protein sequence ID" value="GHI14558.1"/>
    <property type="molecule type" value="Genomic_DNA"/>
</dbReference>
<protein>
    <recommendedName>
        <fullName evidence="1">CHAT domain-containing protein</fullName>
    </recommendedName>
</protein>
<dbReference type="Pfam" id="PF12770">
    <property type="entry name" value="CHAT"/>
    <property type="match status" value="1"/>
</dbReference>
<dbReference type="Proteomes" id="UP000660554">
    <property type="component" value="Unassembled WGS sequence"/>
</dbReference>
<proteinExistence type="predicted"/>
<sequence>MQLGGHGVWRTRAGVIQPPYISDHMCRLLHLGVGVVPLLLWWHAPSANAPSAPGVPGLVLASLVLARVALHDLRLRAFVRLLRGRERLKRALILLSAGGASALWPEAWLGGAGPEGAAGSWTSVGWASALLLVTALGCVQELRTWPDVRGVLSRRLQPFWVLRRLTGHGWGPALLAITHPDEPGLLAPAIAVTAAELAFSGYAARTGDRQLQVVNALRLPLQPAFRVPWIQGSVLGAWAYDAVLRRPRKPDLAPWELTLRHDEVLAGSPGYELAISSWRANASTPTADAEPWVSTAEAYADSLKALFQHQAGTEIPEPERRRLFTTWQTVAAMTAMARAEVSLTTGLSDNAVRNRRYASELFAAAGLPLNAAAARCLTADTLAFELDRREEALAEVDAMGDRAALPAALQRLAELVECVSGRAGHRGGADRRRTTPLPLGSATALIEELPTWLPYLSVHHRGIAFVRHVERRVSDTAHRTGGRQPDVVLPGPNRGFADMYPLPVGHGLGEVLADAQRSYARGSLETARLAAMDVLEVARSADDLAQQTAAHRLLARTAARSGNWSEQYTHLISLVASVETARDRVADADLRIDLDLARPCGELVALIVDHRVPGVPLTAAVEAAERGRARLMLQTMGGARDAELPTELVELQKKEQGLLRSVRSGDRIGTRGPYGFAVLNPYWGQVERAKLEEVWRAMEATGAAGATYVSGRRGAPAQYAELRDMLQPGEVLCEFVSVGDRTIVLLVRPDRAEPVVVDLRLGAEALAPVRPDVGRPAPSWTTGLAPLARAVAEHTRPGEVLWLVPDGPLHDLPLHAVTVAGTPWGERNPMSCTPSASLMRYRLGPAVRNATRAALVLADSRGDLTHARAEARAIRAVLPSAEVHTGPSATLESLRERLSRARYDVVHLACHCRLDRERPSRSGILLADGELTAEDLLTVRLDVRLVVLSGCDTGVQEQRAGNELMGLTRQFLHAGARSVLVTRWQVDDISSALLMADFYRRLKDGSPTAKALSAARRRLRSVSLEQALEHCERERRGERLRAMDPESVRSLSHDIARLRLRAGDVSGALAELDALLAETPDGSPHRRRLLVLRNRAHYASARSDHHLPAFDHPYYWAPFTLVGDWR</sequence>
<organism evidence="2 3">
    <name type="scientific">Streptomyces virginiae</name>
    <name type="common">Streptomyces cinnamonensis</name>
    <dbReference type="NCBI Taxonomy" id="1961"/>
    <lineage>
        <taxon>Bacteria</taxon>
        <taxon>Bacillati</taxon>
        <taxon>Actinomycetota</taxon>
        <taxon>Actinomycetes</taxon>
        <taxon>Kitasatosporales</taxon>
        <taxon>Streptomycetaceae</taxon>
        <taxon>Streptomyces</taxon>
    </lineage>
</organism>
<evidence type="ECO:0000259" key="1">
    <source>
        <dbReference type="Pfam" id="PF12770"/>
    </source>
</evidence>
<evidence type="ECO:0000313" key="2">
    <source>
        <dbReference type="EMBL" id="GHI14558.1"/>
    </source>
</evidence>
<evidence type="ECO:0000313" key="3">
    <source>
        <dbReference type="Proteomes" id="UP000660554"/>
    </source>
</evidence>
<gene>
    <name evidence="2" type="ORF">Scinn_40210</name>
</gene>
<dbReference type="PANTHER" id="PTHR10098:SF108">
    <property type="entry name" value="TETRATRICOPEPTIDE REPEAT PROTEIN 28"/>
    <property type="match status" value="1"/>
</dbReference>
<dbReference type="InterPro" id="IPR024983">
    <property type="entry name" value="CHAT_dom"/>
</dbReference>